<dbReference type="EMBL" id="CAJNJA010068919">
    <property type="protein sequence ID" value="CAE7896368.1"/>
    <property type="molecule type" value="Genomic_DNA"/>
</dbReference>
<dbReference type="OrthoDB" id="437737at2759"/>
<reference evidence="2" key="1">
    <citation type="submission" date="2021-02" db="EMBL/GenBank/DDBJ databases">
        <authorList>
            <person name="Dougan E. K."/>
            <person name="Rhodes N."/>
            <person name="Thang M."/>
            <person name="Chan C."/>
        </authorList>
    </citation>
    <scope>NUCLEOTIDE SEQUENCE</scope>
</reference>
<feature type="non-terminal residue" evidence="2">
    <location>
        <position position="615"/>
    </location>
</feature>
<feature type="compositionally biased region" description="Polar residues" evidence="1">
    <location>
        <begin position="362"/>
        <end position="379"/>
    </location>
</feature>
<dbReference type="AlphaFoldDB" id="A0A813B8Z4"/>
<feature type="region of interest" description="Disordered" evidence="1">
    <location>
        <begin position="71"/>
        <end position="238"/>
    </location>
</feature>
<keyword evidence="3" id="KW-1185">Reference proteome</keyword>
<feature type="compositionally biased region" description="Basic and acidic residues" evidence="1">
    <location>
        <begin position="7"/>
        <end position="22"/>
    </location>
</feature>
<sequence>MKSTKQALDRGLKYKQAVRDQRNASSSSKWKPPSIPRTTPVGVEDMTLQDMMKKEKLSYADAVTVYLALQESLKKPSKKPKSGKAAANSSCESAAPAETEEAQPKRKKTKAEEVDKKSGKQPPAQEVGMKSEKQPPAQEVDKKSRKQPPSEALSVEGCNSKSVTPKAKASKAKSPSLKRKGAFLQEPEAEVHEPPTKRIKGKTPAEASHIPQDPTLDEDSTQVEEAIPEGEAIPDEDWEDISYEYDLWRQGLPQSSELEAHLRDHRALPEPAAVPEPAADAPVSPHADANDSQVSGSTFVDAEARLQAGRGLSPKDRQDSQTNMSGLSDIGPSASQVVGGADLNLLLQRVQQLELEKAVLESQLSSDSKGSSATATQPEASEAPNESKPKDAERPIATPARSKEHVFHSPPRSSPTKVDGLPAGLAARIRTQAEPVPKPSETPVDMPETKTDDGPKISSVTHRKEYAKLEKRRLLRQWVLSGQNMQACESSIEVTKESGVRGEKIWAQIPVKDMGRKPHFFSECFGTKYNISLRHKWVNGMNKRRIPLPAFDQRKEQLAALALQDAGGAGKELKKNINGITDLVLDMGDAADDDSQRLLKDVKGHKKRLDQLAKT</sequence>
<organism evidence="2 3">
    <name type="scientific">Symbiodinium necroappetens</name>
    <dbReference type="NCBI Taxonomy" id="1628268"/>
    <lineage>
        <taxon>Eukaryota</taxon>
        <taxon>Sar</taxon>
        <taxon>Alveolata</taxon>
        <taxon>Dinophyceae</taxon>
        <taxon>Suessiales</taxon>
        <taxon>Symbiodiniaceae</taxon>
        <taxon>Symbiodinium</taxon>
    </lineage>
</organism>
<comment type="caution">
    <text evidence="2">The sequence shown here is derived from an EMBL/GenBank/DDBJ whole genome shotgun (WGS) entry which is preliminary data.</text>
</comment>
<protein>
    <submittedName>
        <fullName evidence="2">Uncharacterized protein</fullName>
    </submittedName>
</protein>
<gene>
    <name evidence="2" type="ORF">SNEC2469_LOCUS30019</name>
</gene>
<evidence type="ECO:0000313" key="2">
    <source>
        <dbReference type="EMBL" id="CAE7896368.1"/>
    </source>
</evidence>
<feature type="region of interest" description="Disordered" evidence="1">
    <location>
        <begin position="256"/>
        <end position="336"/>
    </location>
</feature>
<dbReference type="Proteomes" id="UP000601435">
    <property type="component" value="Unassembled WGS sequence"/>
</dbReference>
<evidence type="ECO:0000313" key="3">
    <source>
        <dbReference type="Proteomes" id="UP000601435"/>
    </source>
</evidence>
<feature type="compositionally biased region" description="Basic and acidic residues" evidence="1">
    <location>
        <begin position="258"/>
        <end position="268"/>
    </location>
</feature>
<feature type="compositionally biased region" description="Low complexity" evidence="1">
    <location>
        <begin position="269"/>
        <end position="285"/>
    </location>
</feature>
<proteinExistence type="predicted"/>
<feature type="compositionally biased region" description="Basic residues" evidence="1">
    <location>
        <begin position="168"/>
        <end position="181"/>
    </location>
</feature>
<feature type="compositionally biased region" description="Basic and acidic residues" evidence="1">
    <location>
        <begin position="385"/>
        <end position="394"/>
    </location>
</feature>
<evidence type="ECO:0000256" key="1">
    <source>
        <dbReference type="SAM" id="MobiDB-lite"/>
    </source>
</evidence>
<name>A0A813B8Z4_9DINO</name>
<accession>A0A813B8Z4</accession>
<feature type="compositionally biased region" description="Acidic residues" evidence="1">
    <location>
        <begin position="215"/>
        <end position="238"/>
    </location>
</feature>
<feature type="region of interest" description="Disordered" evidence="1">
    <location>
        <begin position="360"/>
        <end position="457"/>
    </location>
</feature>
<feature type="region of interest" description="Disordered" evidence="1">
    <location>
        <begin position="1"/>
        <end position="47"/>
    </location>
</feature>